<dbReference type="Gene3D" id="1.20.1740.10">
    <property type="entry name" value="Amino acid/polyamine transporter I"/>
    <property type="match status" value="1"/>
</dbReference>
<evidence type="ECO:0000313" key="11">
    <source>
        <dbReference type="Proteomes" id="UP001239445"/>
    </source>
</evidence>
<dbReference type="EMBL" id="MU839832">
    <property type="protein sequence ID" value="KAK1756399.1"/>
    <property type="molecule type" value="Genomic_DNA"/>
</dbReference>
<sequence>MAIFPFSKKPAVSGPDTSDEKKISPPSPQEAETAGYTSEEGALEATDDLHRGMKPRQLNMMAIAGAIGTGLIIGTGTALKFGPGSLFIGYLMMGITVYIVMVALGEMGAWLPHKKSFSGYATRFVDPAMGFATGWNYFFKYVIVLPNNLTATGIILQKWRPDINVSVWIVTFGVAIILLNLIHVSFFGEAEFWMSLVKALVILMLILMCFIVALGGGPTHVRTGFYFWQNPGAFGPYNVTAAGQQVLIEGSTGRFLGVWACIVQATFAYLGTELVGVAFGETPNPRKNVPRAVNQTLLRIVFFYIAGVLVLGMAVAYNDPELIKATKSKVSGVASPFVVAAKNAKINHLDDAVNGLLMVFTVSAANSDIYLASRTCWALAKDGQAPALFHRTNRRGVPIPAVALSSIFIALGFMNATNDSATVFGYFVSLVTVFGALNWVAVLVSYLAMIRGMKAQGIPRSVMPYRNILLPWAAYPALGLTMLVIFFSGYNAFIPKFQIDKFMTSYIGIVVYLANICWWKIYKKTQRVRPEEMDLVTDRRD</sequence>
<keyword evidence="5 8" id="KW-1133">Transmembrane helix</keyword>
<dbReference type="Proteomes" id="UP001239445">
    <property type="component" value="Unassembled WGS sequence"/>
</dbReference>
<feature type="transmembrane region" description="Helical" evidence="8">
    <location>
        <begin position="192"/>
        <end position="214"/>
    </location>
</feature>
<name>A0AAJ0BDT9_9PEZI</name>
<feature type="region of interest" description="Disordered" evidence="7">
    <location>
        <begin position="1"/>
        <end position="40"/>
    </location>
</feature>
<dbReference type="InterPro" id="IPR004841">
    <property type="entry name" value="AA-permease/SLC12A_dom"/>
</dbReference>
<feature type="transmembrane region" description="Helical" evidence="8">
    <location>
        <begin position="469"/>
        <end position="490"/>
    </location>
</feature>
<feature type="transmembrane region" description="Helical" evidence="8">
    <location>
        <begin position="58"/>
        <end position="79"/>
    </location>
</feature>
<protein>
    <submittedName>
        <fullName evidence="10">Dicarboxylic amino acid permease</fullName>
    </submittedName>
</protein>
<feature type="transmembrane region" description="Helical" evidence="8">
    <location>
        <begin position="397"/>
        <end position="417"/>
    </location>
</feature>
<dbReference type="Pfam" id="PF00324">
    <property type="entry name" value="AA_permease"/>
    <property type="match status" value="1"/>
</dbReference>
<dbReference type="GO" id="GO:0016020">
    <property type="term" value="C:membrane"/>
    <property type="evidence" value="ECO:0007669"/>
    <property type="project" value="UniProtKB-SubCell"/>
</dbReference>
<feature type="transmembrane region" description="Helical" evidence="8">
    <location>
        <begin position="423"/>
        <end position="448"/>
    </location>
</feature>
<evidence type="ECO:0000256" key="7">
    <source>
        <dbReference type="SAM" id="MobiDB-lite"/>
    </source>
</evidence>
<feature type="transmembrane region" description="Helical" evidence="8">
    <location>
        <begin position="502"/>
        <end position="521"/>
    </location>
</feature>
<dbReference type="GO" id="GO:0015171">
    <property type="term" value="F:amino acid transmembrane transporter activity"/>
    <property type="evidence" value="ECO:0007669"/>
    <property type="project" value="TreeGrafter"/>
</dbReference>
<organism evidence="10 11">
    <name type="scientific">Echria macrotheca</name>
    <dbReference type="NCBI Taxonomy" id="438768"/>
    <lineage>
        <taxon>Eukaryota</taxon>
        <taxon>Fungi</taxon>
        <taxon>Dikarya</taxon>
        <taxon>Ascomycota</taxon>
        <taxon>Pezizomycotina</taxon>
        <taxon>Sordariomycetes</taxon>
        <taxon>Sordariomycetidae</taxon>
        <taxon>Sordariales</taxon>
        <taxon>Schizotheciaceae</taxon>
        <taxon>Echria</taxon>
    </lineage>
</organism>
<comment type="subcellular location">
    <subcellularLocation>
        <location evidence="1">Membrane</location>
        <topology evidence="1">Multi-pass membrane protein</topology>
    </subcellularLocation>
</comment>
<evidence type="ECO:0000256" key="6">
    <source>
        <dbReference type="ARBA" id="ARBA00023136"/>
    </source>
</evidence>
<dbReference type="PANTHER" id="PTHR43341:SF9">
    <property type="entry name" value="DICARBOXYLIC AMINO ACID PERMEASE"/>
    <property type="match status" value="1"/>
</dbReference>
<evidence type="ECO:0000256" key="2">
    <source>
        <dbReference type="ARBA" id="ARBA00022448"/>
    </source>
</evidence>
<keyword evidence="2" id="KW-0813">Transport</keyword>
<accession>A0AAJ0BDT9</accession>
<feature type="transmembrane region" description="Helical" evidence="8">
    <location>
        <begin position="165"/>
        <end position="186"/>
    </location>
</feature>
<dbReference type="PANTHER" id="PTHR43341">
    <property type="entry name" value="AMINO ACID PERMEASE"/>
    <property type="match status" value="1"/>
</dbReference>
<feature type="transmembrane region" description="Helical" evidence="8">
    <location>
        <begin position="297"/>
        <end position="317"/>
    </location>
</feature>
<evidence type="ECO:0000256" key="5">
    <source>
        <dbReference type="ARBA" id="ARBA00022989"/>
    </source>
</evidence>
<evidence type="ECO:0000259" key="9">
    <source>
        <dbReference type="Pfam" id="PF00324"/>
    </source>
</evidence>
<feature type="transmembrane region" description="Helical" evidence="8">
    <location>
        <begin position="255"/>
        <end position="277"/>
    </location>
</feature>
<reference evidence="10" key="1">
    <citation type="submission" date="2023-06" db="EMBL/GenBank/DDBJ databases">
        <title>Genome-scale phylogeny and comparative genomics of the fungal order Sordariales.</title>
        <authorList>
            <consortium name="Lawrence Berkeley National Laboratory"/>
            <person name="Hensen N."/>
            <person name="Bonometti L."/>
            <person name="Westerberg I."/>
            <person name="Brannstrom I.O."/>
            <person name="Guillou S."/>
            <person name="Cros-Aarteil S."/>
            <person name="Calhoun S."/>
            <person name="Haridas S."/>
            <person name="Kuo A."/>
            <person name="Mondo S."/>
            <person name="Pangilinan J."/>
            <person name="Riley R."/>
            <person name="Labutti K."/>
            <person name="Andreopoulos B."/>
            <person name="Lipzen A."/>
            <person name="Chen C."/>
            <person name="Yanf M."/>
            <person name="Daum C."/>
            <person name="Ng V."/>
            <person name="Clum A."/>
            <person name="Steindorff A."/>
            <person name="Ohm R."/>
            <person name="Martin F."/>
            <person name="Silar P."/>
            <person name="Natvig D."/>
            <person name="Lalanne C."/>
            <person name="Gautier V."/>
            <person name="Ament-Velasquez S.L."/>
            <person name="Kruys A."/>
            <person name="Hutchinson M.I."/>
            <person name="Powell A.J."/>
            <person name="Barry K."/>
            <person name="Miller A.N."/>
            <person name="Grigoriev I.V."/>
            <person name="Debuchy R."/>
            <person name="Gladieux P."/>
            <person name="Thoren M.H."/>
            <person name="Johannesson H."/>
        </authorList>
    </citation>
    <scope>NUCLEOTIDE SEQUENCE</scope>
    <source>
        <strain evidence="10">PSN4</strain>
    </source>
</reference>
<evidence type="ECO:0000256" key="3">
    <source>
        <dbReference type="ARBA" id="ARBA00022692"/>
    </source>
</evidence>
<keyword evidence="4" id="KW-0029">Amino-acid transport</keyword>
<evidence type="ECO:0000256" key="8">
    <source>
        <dbReference type="SAM" id="Phobius"/>
    </source>
</evidence>
<evidence type="ECO:0000256" key="4">
    <source>
        <dbReference type="ARBA" id="ARBA00022970"/>
    </source>
</evidence>
<dbReference type="AlphaFoldDB" id="A0AAJ0BDT9"/>
<evidence type="ECO:0000313" key="10">
    <source>
        <dbReference type="EMBL" id="KAK1756399.1"/>
    </source>
</evidence>
<dbReference type="FunFam" id="1.20.1740.10:FF:000006">
    <property type="entry name" value="General amino acid permease"/>
    <property type="match status" value="1"/>
</dbReference>
<evidence type="ECO:0000256" key="1">
    <source>
        <dbReference type="ARBA" id="ARBA00004141"/>
    </source>
</evidence>
<dbReference type="InterPro" id="IPR050524">
    <property type="entry name" value="APC_YAT"/>
</dbReference>
<feature type="transmembrane region" description="Helical" evidence="8">
    <location>
        <begin position="85"/>
        <end position="105"/>
    </location>
</feature>
<dbReference type="PIRSF" id="PIRSF006060">
    <property type="entry name" value="AA_transporter"/>
    <property type="match status" value="1"/>
</dbReference>
<comment type="caution">
    <text evidence="10">The sequence shown here is derived from an EMBL/GenBank/DDBJ whole genome shotgun (WGS) entry which is preliminary data.</text>
</comment>
<feature type="domain" description="Amino acid permease/ SLC12A" evidence="9">
    <location>
        <begin position="59"/>
        <end position="527"/>
    </location>
</feature>
<proteinExistence type="predicted"/>
<keyword evidence="3 8" id="KW-0812">Transmembrane</keyword>
<keyword evidence="11" id="KW-1185">Reference proteome</keyword>
<keyword evidence="6 8" id="KW-0472">Membrane</keyword>
<gene>
    <name evidence="10" type="ORF">QBC47DRAFT_185598</name>
</gene>